<sequence length="683" mass="78129">MINRFFYKASLADFIKSSLTNILGVIAKNDEGDSVIEQKHAWLAEISILQKSLDSWKQESAEIIFEYTIPRLGKRIDAVLLLQERVFVIEFKVGETEFLQHDVDQVLDYALDLKNFHQGSVDRFIVPILVATNSTEQSRTCQTSHYDDGIYEPLMTNHANLGEIIRLVLSEPIPPKTYAVALNDWARSRYAPTPTIIEAARTLYMNHSVEEITRHEAEGEQLERTTQYIQQVIRDTKAKHEKSICFVTGVPGAGKTLVGLNVAIQQSNEDLAVYLSGNGPLIEVLTEALTRDKQAKEKALGNKITKKEAEREVKRFIHIIHRYRDNMLGKVKIVGDRLIADTTTELEDEKAGYGEVENIAIFDEAQRSWDKDHIAAWLSKKKGLVGFPMSEGEFLIWSLDQRKDWAVIICLVGGGQEINTGEAGIGEWIRALNETFPEWNVYISSQLTAKEYAEGKVKKLLEANEHVVYSEDLHLAVSMRSFRAERLSSMVHYLLDCDAEKTREIYISFSDRYPIALTRSIETAKKWLRQKARGNERYGLVVSSKAYRLKPLAIDVRCKPDTVHWFLDDINDVRSSLFLEDAATEFDIQGLELDWTGLIWDGDLRYNNGSWDNFEFNGGTKWNRVNKAERKMYQLNAYRVLMTRARQGMVICVPKGDPKDSTRLPEFYDDTYNYLKSLGLIEI</sequence>
<evidence type="ECO:0000259" key="1">
    <source>
        <dbReference type="Pfam" id="PF09848"/>
    </source>
</evidence>
<feature type="domain" description="Schlafen group 3-like DNA/RNA helicase" evidence="1">
    <location>
        <begin position="242"/>
        <end position="654"/>
    </location>
</feature>
<accession>A0A380S6R4</accession>
<organism evidence="2 3">
    <name type="scientific">Fibrobacter succinogenes</name>
    <name type="common">Bacteroides succinogenes</name>
    <dbReference type="NCBI Taxonomy" id="833"/>
    <lineage>
        <taxon>Bacteria</taxon>
        <taxon>Pseudomonadati</taxon>
        <taxon>Fibrobacterota</taxon>
        <taxon>Fibrobacteria</taxon>
        <taxon>Fibrobacterales</taxon>
        <taxon>Fibrobacteraceae</taxon>
        <taxon>Fibrobacter</taxon>
    </lineage>
</organism>
<dbReference type="Pfam" id="PF09848">
    <property type="entry name" value="SLFN-g3_helicase"/>
    <property type="match status" value="1"/>
</dbReference>
<gene>
    <name evidence="2" type="ORF">SAMN05661053_1585</name>
</gene>
<reference evidence="2 3" key="1">
    <citation type="submission" date="2017-08" db="EMBL/GenBank/DDBJ databases">
        <authorList>
            <person name="de Groot N.N."/>
        </authorList>
    </citation>
    <scope>NUCLEOTIDE SEQUENCE [LARGE SCALE GENOMIC DNA]</scope>
    <source>
        <strain evidence="2 3">HM2</strain>
    </source>
</reference>
<dbReference type="AlphaFoldDB" id="A0A380S6R4"/>
<dbReference type="InterPro" id="IPR018647">
    <property type="entry name" value="SLFN_3-like_DNA/RNA_helicase"/>
</dbReference>
<protein>
    <submittedName>
        <fullName evidence="2">Uncharacterized conserved protein</fullName>
    </submittedName>
</protein>
<dbReference type="Proteomes" id="UP000255423">
    <property type="component" value="Unassembled WGS sequence"/>
</dbReference>
<evidence type="ECO:0000313" key="3">
    <source>
        <dbReference type="Proteomes" id="UP000255423"/>
    </source>
</evidence>
<name>A0A380S6R4_FIBSU</name>
<dbReference type="EMBL" id="UHJL01000002">
    <property type="protein sequence ID" value="SUQ24191.1"/>
    <property type="molecule type" value="Genomic_DNA"/>
</dbReference>
<dbReference type="RefSeq" id="WP_109572748.1">
    <property type="nucleotide sequence ID" value="NZ_UHJL01000002.1"/>
</dbReference>
<evidence type="ECO:0000313" key="2">
    <source>
        <dbReference type="EMBL" id="SUQ24191.1"/>
    </source>
</evidence>
<proteinExistence type="predicted"/>